<reference evidence="1" key="1">
    <citation type="submission" date="2021-01" db="EMBL/GenBank/DDBJ databases">
        <authorList>
            <person name="Sun Q."/>
        </authorList>
    </citation>
    <scope>NUCLEOTIDE SEQUENCE</scope>
    <source>
        <strain evidence="1">YIM B02566</strain>
    </source>
</reference>
<dbReference type="EMBL" id="JAENHL010000006">
    <property type="protein sequence ID" value="MBK1866202.1"/>
    <property type="molecule type" value="Genomic_DNA"/>
</dbReference>
<organism evidence="1 2">
    <name type="scientific">Taklimakanibacter albus</name>
    <dbReference type="NCBI Taxonomy" id="2800327"/>
    <lineage>
        <taxon>Bacteria</taxon>
        <taxon>Pseudomonadati</taxon>
        <taxon>Pseudomonadota</taxon>
        <taxon>Alphaproteobacteria</taxon>
        <taxon>Hyphomicrobiales</taxon>
        <taxon>Aestuariivirgaceae</taxon>
        <taxon>Taklimakanibacter</taxon>
    </lineage>
</organism>
<comment type="caution">
    <text evidence="1">The sequence shown here is derived from an EMBL/GenBank/DDBJ whole genome shotgun (WGS) entry which is preliminary data.</text>
</comment>
<dbReference type="Proteomes" id="UP000616151">
    <property type="component" value="Unassembled WGS sequence"/>
</dbReference>
<keyword evidence="2" id="KW-1185">Reference proteome</keyword>
<proteinExistence type="predicted"/>
<evidence type="ECO:0000313" key="2">
    <source>
        <dbReference type="Proteomes" id="UP000616151"/>
    </source>
</evidence>
<evidence type="ECO:0000313" key="1">
    <source>
        <dbReference type="EMBL" id="MBK1866202.1"/>
    </source>
</evidence>
<sequence>MNRTRKAPAKFTAHPLTPSRWADLEDLFGPDKGANSGCWCMWPRLTSSDFRSMDKEKRKRSFKSCVTKGPVPGILLYENGQAIGWVAVSPRADVIRFEKAKTSQLEPEKDPAKHYAITCFFVRTGHRKRGLMTDLAKAAIDYAKKKKAAALDVCPIETDKPLMWGEGFVGIASVFRELGFEEVARRSPRRPLMRLSFDRRAR</sequence>
<name>A0ACC5R0M1_9HYPH</name>
<accession>A0ACC5R0M1</accession>
<gene>
    <name evidence="1" type="ORF">JHL16_07525</name>
</gene>
<protein>
    <submittedName>
        <fullName evidence="1">GNAT family N-acetyltransferase</fullName>
    </submittedName>
</protein>